<dbReference type="EC" id="2.1.1.-" evidence="6"/>
<keyword evidence="9" id="KW-1185">Reference proteome</keyword>
<keyword evidence="2 6" id="KW-0698">rRNA processing</keyword>
<comment type="subcellular location">
    <subcellularLocation>
        <location evidence="6">Cytoplasm</location>
    </subcellularLocation>
</comment>
<dbReference type="SUPFAM" id="SSF53335">
    <property type="entry name" value="S-adenosyl-L-methionine-dependent methyltransferases"/>
    <property type="match status" value="1"/>
</dbReference>
<evidence type="ECO:0000313" key="9">
    <source>
        <dbReference type="Proteomes" id="UP000013785"/>
    </source>
</evidence>
<dbReference type="EMBL" id="AJAT01000004">
    <property type="protein sequence ID" value="EOL49436.1"/>
    <property type="molecule type" value="Genomic_DNA"/>
</dbReference>
<dbReference type="GO" id="GO:0005829">
    <property type="term" value="C:cytosol"/>
    <property type="evidence" value="ECO:0007669"/>
    <property type="project" value="TreeGrafter"/>
</dbReference>
<evidence type="ECO:0000256" key="4">
    <source>
        <dbReference type="ARBA" id="ARBA00022679"/>
    </source>
</evidence>
<gene>
    <name evidence="6" type="primary">rsmG</name>
    <name evidence="8" type="ORF">UC3_00093</name>
</gene>
<accession>R3WNL8</accession>
<dbReference type="STRING" id="154621.RV11_GL002370"/>
<keyword evidence="3 6" id="KW-0489">Methyltransferase</keyword>
<feature type="binding site" evidence="6">
    <location>
        <position position="90"/>
    </location>
    <ligand>
        <name>S-adenosyl-L-methionine</name>
        <dbReference type="ChEBI" id="CHEBI:59789"/>
    </ligand>
</feature>
<dbReference type="FunFam" id="3.40.50.150:FF:000041">
    <property type="entry name" value="Ribosomal RNA small subunit methyltransferase G"/>
    <property type="match status" value="1"/>
</dbReference>
<dbReference type="Proteomes" id="UP000013785">
    <property type="component" value="Unassembled WGS sequence"/>
</dbReference>
<organism evidence="8 9">
    <name type="scientific">Enterococcus phoeniculicola ATCC BAA-412</name>
    <dbReference type="NCBI Taxonomy" id="1158610"/>
    <lineage>
        <taxon>Bacteria</taxon>
        <taxon>Bacillati</taxon>
        <taxon>Bacillota</taxon>
        <taxon>Bacilli</taxon>
        <taxon>Lactobacillales</taxon>
        <taxon>Enterococcaceae</taxon>
        <taxon>Enterococcus</taxon>
    </lineage>
</organism>
<evidence type="ECO:0000256" key="3">
    <source>
        <dbReference type="ARBA" id="ARBA00022603"/>
    </source>
</evidence>
<evidence type="ECO:0000313" key="8">
    <source>
        <dbReference type="EMBL" id="EOL49436.1"/>
    </source>
</evidence>
<comment type="similarity">
    <text evidence="6">Belongs to the methyltransferase superfamily. RNA methyltransferase RsmG family.</text>
</comment>
<dbReference type="InterPro" id="IPR029063">
    <property type="entry name" value="SAM-dependent_MTases_sf"/>
</dbReference>
<evidence type="ECO:0000256" key="2">
    <source>
        <dbReference type="ARBA" id="ARBA00022552"/>
    </source>
</evidence>
<feature type="binding site" evidence="6">
    <location>
        <begin position="141"/>
        <end position="142"/>
    </location>
    <ligand>
        <name>S-adenosyl-L-methionine</name>
        <dbReference type="ChEBI" id="CHEBI:59789"/>
    </ligand>
</feature>
<evidence type="ECO:0000256" key="1">
    <source>
        <dbReference type="ARBA" id="ARBA00022490"/>
    </source>
</evidence>
<dbReference type="HOGENOM" id="CLU_065341_0_2_9"/>
<feature type="binding site" evidence="6">
    <location>
        <position position="160"/>
    </location>
    <ligand>
        <name>S-adenosyl-L-methionine</name>
        <dbReference type="ChEBI" id="CHEBI:59789"/>
    </ligand>
</feature>
<evidence type="ECO:0000256" key="6">
    <source>
        <dbReference type="HAMAP-Rule" id="MF_00074"/>
    </source>
</evidence>
<evidence type="ECO:0000256" key="5">
    <source>
        <dbReference type="ARBA" id="ARBA00022691"/>
    </source>
</evidence>
<dbReference type="eggNOG" id="COG0357">
    <property type="taxonomic scope" value="Bacteria"/>
</dbReference>
<keyword evidence="4 6" id="KW-0808">Transferase</keyword>
<protein>
    <recommendedName>
        <fullName evidence="6">Ribosomal RNA small subunit methyltransferase G</fullName>
        <ecNumber evidence="6">2.1.1.-</ecNumber>
    </recommendedName>
    <alternativeName>
        <fullName evidence="6">16S rRNA 7-methylguanosine methyltransferase</fullName>
        <shortName evidence="6">16S rRNA m7G methyltransferase</shortName>
    </alternativeName>
</protein>
<dbReference type="Pfam" id="PF02527">
    <property type="entry name" value="GidB"/>
    <property type="match status" value="1"/>
</dbReference>
<keyword evidence="1 6" id="KW-0963">Cytoplasm</keyword>
<dbReference type="PANTHER" id="PTHR31760:SF0">
    <property type="entry name" value="S-ADENOSYL-L-METHIONINE-DEPENDENT METHYLTRANSFERASES SUPERFAMILY PROTEIN"/>
    <property type="match status" value="1"/>
</dbReference>
<dbReference type="PATRIC" id="fig|1158610.3.peg.70"/>
<dbReference type="PIRSF" id="PIRSF003078">
    <property type="entry name" value="GidB"/>
    <property type="match status" value="1"/>
</dbReference>
<keyword evidence="5 6" id="KW-0949">S-adenosyl-L-methionine</keyword>
<comment type="caution">
    <text evidence="8">The sequence shown here is derived from an EMBL/GenBank/DDBJ whole genome shotgun (WGS) entry which is preliminary data.</text>
</comment>
<dbReference type="NCBIfam" id="TIGR00138">
    <property type="entry name" value="rsmG_gidB"/>
    <property type="match status" value="1"/>
</dbReference>
<dbReference type="GO" id="GO:0070043">
    <property type="term" value="F:rRNA (guanine-N7-)-methyltransferase activity"/>
    <property type="evidence" value="ECO:0007669"/>
    <property type="project" value="UniProtKB-UniRule"/>
</dbReference>
<dbReference type="PANTHER" id="PTHR31760">
    <property type="entry name" value="S-ADENOSYL-L-METHIONINE-DEPENDENT METHYLTRANSFERASES SUPERFAMILY PROTEIN"/>
    <property type="match status" value="1"/>
</dbReference>
<sequence>MKHFPVSQEKGNHMTPEEFQRALAKHEIELSEEQMQQFDRYFHLLVEWNEKMNLTAITDKKEVYLKHFYDSLTLSFSQDFSQKMSLCDVGSGAGFPSIPLKIVFPMLTISIVDSLNKRITFLTELVKELNLEDVHLYHDRAEMFGQTKEIRESFDFVTARAVARLNVLSELCLPLVKKDGYFFALKAAKSDEELKEAKPAIATLGGKFIEERSLRLPITEDERHILVIQKKKETPKKYPRKPGLPNKQPLK</sequence>
<dbReference type="HAMAP" id="MF_00074">
    <property type="entry name" value="16SrRNA_methyltr_G"/>
    <property type="match status" value="1"/>
</dbReference>
<dbReference type="AlphaFoldDB" id="R3WNL8"/>
<dbReference type="InterPro" id="IPR003682">
    <property type="entry name" value="rRNA_ssu_MeTfrase_G"/>
</dbReference>
<feature type="region of interest" description="Disordered" evidence="7">
    <location>
        <begin position="229"/>
        <end position="251"/>
    </location>
</feature>
<dbReference type="Gene3D" id="3.40.50.150">
    <property type="entry name" value="Vaccinia Virus protein VP39"/>
    <property type="match status" value="1"/>
</dbReference>
<feature type="binding site" evidence="6">
    <location>
        <position position="95"/>
    </location>
    <ligand>
        <name>S-adenosyl-L-methionine</name>
        <dbReference type="ChEBI" id="CHEBI:59789"/>
    </ligand>
</feature>
<reference evidence="8 9" key="1">
    <citation type="submission" date="2013-02" db="EMBL/GenBank/DDBJ databases">
        <title>The Genome Sequence of Enterococcus phoeniculicola BAA-412.</title>
        <authorList>
            <consortium name="The Broad Institute Genome Sequencing Platform"/>
            <consortium name="The Broad Institute Genome Sequencing Center for Infectious Disease"/>
            <person name="Earl A.M."/>
            <person name="Gilmore M.S."/>
            <person name="Lebreton F."/>
            <person name="Walker B."/>
            <person name="Young S.K."/>
            <person name="Zeng Q."/>
            <person name="Gargeya S."/>
            <person name="Fitzgerald M."/>
            <person name="Haas B."/>
            <person name="Abouelleil A."/>
            <person name="Alvarado L."/>
            <person name="Arachchi H.M."/>
            <person name="Berlin A.M."/>
            <person name="Chapman S.B."/>
            <person name="Dewar J."/>
            <person name="Goldberg J."/>
            <person name="Griggs A."/>
            <person name="Gujja S."/>
            <person name="Hansen M."/>
            <person name="Howarth C."/>
            <person name="Imamovic A."/>
            <person name="Larimer J."/>
            <person name="McCowan C."/>
            <person name="Murphy C."/>
            <person name="Neiman D."/>
            <person name="Pearson M."/>
            <person name="Priest M."/>
            <person name="Roberts A."/>
            <person name="Saif S."/>
            <person name="Shea T."/>
            <person name="Sisk P."/>
            <person name="Sykes S."/>
            <person name="Wortman J."/>
            <person name="Nusbaum C."/>
            <person name="Birren B."/>
        </authorList>
    </citation>
    <scope>NUCLEOTIDE SEQUENCE [LARGE SCALE GENOMIC DNA]</scope>
    <source>
        <strain evidence="8 9">ATCC BAA-412</strain>
    </source>
</reference>
<name>R3WNL8_9ENTE</name>
<comment type="function">
    <text evidence="6">Specifically methylates the N7 position of a guanine in 16S rRNA.</text>
</comment>
<proteinExistence type="inferred from homology"/>
<comment type="caution">
    <text evidence="6">Lacks conserved residue(s) required for the propagation of feature annotation.</text>
</comment>
<evidence type="ECO:0000256" key="7">
    <source>
        <dbReference type="SAM" id="MobiDB-lite"/>
    </source>
</evidence>